<reference evidence="2" key="1">
    <citation type="journal article" date="2018" name="BMC Genomics">
        <title>Genomic insights into host adaptation between the wheat stripe rust pathogen (Puccinia striiformis f. sp. tritici) and the barley stripe rust pathogen (Puccinia striiformis f. sp. hordei).</title>
        <authorList>
            <person name="Xia C."/>
            <person name="Wang M."/>
            <person name="Yin C."/>
            <person name="Cornejo O.E."/>
            <person name="Hulbert S.H."/>
            <person name="Chen X."/>
        </authorList>
    </citation>
    <scope>NUCLEOTIDE SEQUENCE [LARGE SCALE GENOMIC DNA]</scope>
    <source>
        <strain evidence="2">93-210</strain>
    </source>
</reference>
<keyword evidence="2" id="KW-1185">Reference proteome</keyword>
<dbReference type="EMBL" id="CM045878">
    <property type="protein sequence ID" value="KAI7939898.1"/>
    <property type="molecule type" value="Genomic_DNA"/>
</dbReference>
<sequence length="594" mass="69055">MRSGPAIACLIIIASEVIAPRSFNPSEVRTIDTLSTHGKSNSGILLYEQIKESSQLVNAQRYPLISLSKRTRSAQTAQDSKTHLFEKLIMDSPLLSSLNPHKRLEMIFNWQKNQDKVISIYEDSRQLNEIQLQLQKKFDWIRSNPFHDAEQLSISLGIFEKSKTKISLFKQWKLSQLGQLDLYSNLKIVDSMFETHQEDKVVQKWIQEHLNEMSNFDANQMWQDFGSSFMNEITNLVSGDGQQFECLKLVDVDSDFPASNYILKTMSFLYKNEFIDLPFVRRKFQEDLILKTAVHYVISSLKSEGEDEDSMWKYYESITSHPRFPLLNDIFQVLSEMEIRNINLSFLSEKIKFFGQKLNQASLSVSIGWEKDFNYFTGLAKTFEVEEGDNPRGQIFYNGSSRYSLAPTSNSPKELKYDVARLYQLLIKISSPRTTYSQSWEKVKLFHSIVQYLHFIEIHYFYDIRFIVPRNTMRGFGNNLPETKILVLAFSRSLESFSVLANLYASHPEYIKSILEHYHNTSIEDYEDFQAAYGGFYKGVEKSDMLKYQDNEIDNHFGQGGEALKTSIDSFKLSIMARIHKYTTNQKVEKRKPV</sequence>
<proteinExistence type="predicted"/>
<reference evidence="2" key="2">
    <citation type="journal article" date="2018" name="Mol. Plant Microbe Interact.">
        <title>Genome sequence resources for the wheat stripe rust pathogen (Puccinia striiformis f. sp. tritici) and the barley stripe rust pathogen (Puccinia striiformis f. sp. hordei).</title>
        <authorList>
            <person name="Xia C."/>
            <person name="Wang M."/>
            <person name="Yin C."/>
            <person name="Cornejo O.E."/>
            <person name="Hulbert S.H."/>
            <person name="Chen X."/>
        </authorList>
    </citation>
    <scope>NUCLEOTIDE SEQUENCE [LARGE SCALE GENOMIC DNA]</scope>
    <source>
        <strain evidence="2">93-210</strain>
    </source>
</reference>
<gene>
    <name evidence="1" type="ORF">MJO28_013550</name>
</gene>
<feature type="non-terminal residue" evidence="1">
    <location>
        <position position="594"/>
    </location>
</feature>
<name>A0ACC0DW55_9BASI</name>
<dbReference type="Proteomes" id="UP001060170">
    <property type="component" value="Chromosome 14"/>
</dbReference>
<evidence type="ECO:0000313" key="1">
    <source>
        <dbReference type="EMBL" id="KAI7939898.1"/>
    </source>
</evidence>
<protein>
    <submittedName>
        <fullName evidence="1">Uncharacterized protein</fullName>
    </submittedName>
</protein>
<organism evidence="1 2">
    <name type="scientific">Puccinia striiformis f. sp. tritici</name>
    <dbReference type="NCBI Taxonomy" id="168172"/>
    <lineage>
        <taxon>Eukaryota</taxon>
        <taxon>Fungi</taxon>
        <taxon>Dikarya</taxon>
        <taxon>Basidiomycota</taxon>
        <taxon>Pucciniomycotina</taxon>
        <taxon>Pucciniomycetes</taxon>
        <taxon>Pucciniales</taxon>
        <taxon>Pucciniaceae</taxon>
        <taxon>Puccinia</taxon>
    </lineage>
</organism>
<evidence type="ECO:0000313" key="2">
    <source>
        <dbReference type="Proteomes" id="UP001060170"/>
    </source>
</evidence>
<accession>A0ACC0DW55</accession>
<comment type="caution">
    <text evidence="1">The sequence shown here is derived from an EMBL/GenBank/DDBJ whole genome shotgun (WGS) entry which is preliminary data.</text>
</comment>
<reference evidence="1 2" key="3">
    <citation type="journal article" date="2022" name="Microbiol. Spectr.">
        <title>Folding features and dynamics of 3D genome architecture in plant fungal pathogens.</title>
        <authorList>
            <person name="Xia C."/>
        </authorList>
    </citation>
    <scope>NUCLEOTIDE SEQUENCE [LARGE SCALE GENOMIC DNA]</scope>
    <source>
        <strain evidence="1 2">93-210</strain>
    </source>
</reference>